<organism evidence="2 3">
    <name type="scientific">Candidatus Woesebacteria bacterium RIFCSPHIGHO2_01_FULL_44_21</name>
    <dbReference type="NCBI Taxonomy" id="1802503"/>
    <lineage>
        <taxon>Bacteria</taxon>
        <taxon>Candidatus Woeseibacteriota</taxon>
    </lineage>
</organism>
<dbReference type="AlphaFoldDB" id="A0A1F7Z0F6"/>
<dbReference type="EMBL" id="MGGP01000009">
    <property type="protein sequence ID" value="OGM33041.1"/>
    <property type="molecule type" value="Genomic_DNA"/>
</dbReference>
<dbReference type="Proteomes" id="UP000178870">
    <property type="component" value="Unassembled WGS sequence"/>
</dbReference>
<dbReference type="InterPro" id="IPR018711">
    <property type="entry name" value="NAGPA"/>
</dbReference>
<evidence type="ECO:0000313" key="2">
    <source>
        <dbReference type="EMBL" id="OGM33041.1"/>
    </source>
</evidence>
<gene>
    <name evidence="2" type="ORF">A2803_02905</name>
</gene>
<comment type="caution">
    <text evidence="2">The sequence shown here is derived from an EMBL/GenBank/DDBJ whole genome shotgun (WGS) entry which is preliminary data.</text>
</comment>
<reference evidence="2 3" key="1">
    <citation type="journal article" date="2016" name="Nat. Commun.">
        <title>Thousands of microbial genomes shed light on interconnected biogeochemical processes in an aquifer system.</title>
        <authorList>
            <person name="Anantharaman K."/>
            <person name="Brown C.T."/>
            <person name="Hug L.A."/>
            <person name="Sharon I."/>
            <person name="Castelle C.J."/>
            <person name="Probst A.J."/>
            <person name="Thomas B.C."/>
            <person name="Singh A."/>
            <person name="Wilkins M.J."/>
            <person name="Karaoz U."/>
            <person name="Brodie E.L."/>
            <person name="Williams K.H."/>
            <person name="Hubbard S.S."/>
            <person name="Banfield J.F."/>
        </authorList>
    </citation>
    <scope>NUCLEOTIDE SEQUENCE [LARGE SCALE GENOMIC DNA]</scope>
</reference>
<name>A0A1F7Z0F6_9BACT</name>
<evidence type="ECO:0000259" key="1">
    <source>
        <dbReference type="Pfam" id="PF09992"/>
    </source>
</evidence>
<dbReference type="Pfam" id="PF09992">
    <property type="entry name" value="NAGPA"/>
    <property type="match status" value="1"/>
</dbReference>
<evidence type="ECO:0000313" key="3">
    <source>
        <dbReference type="Proteomes" id="UP000178870"/>
    </source>
</evidence>
<proteinExistence type="predicted"/>
<accession>A0A1F7Z0F6</accession>
<protein>
    <recommendedName>
        <fullName evidence="1">Phosphodiester glycosidase domain-containing protein</fullName>
    </recommendedName>
</protein>
<feature type="domain" description="Phosphodiester glycosidase" evidence="1">
    <location>
        <begin position="82"/>
        <end position="234"/>
    </location>
</feature>
<sequence length="250" mass="26764">MRKILVLILSIAVLSALLFLQKQGKPTVPGDVLSERIPAGRDLTVGNKTYRVVWAKVNPDELTLIPNFTEKKTSTTVMAENRCSVVVNAGFYSKSSEPIGFFVSGSEEISGFTQNRLFDGVLSVNELGTPRITREVPEDPLVNAVQTGPVVFENGAVTKLSFVRDSASRRVIAAVSGENELIFMVFYTQDSAFSGPLLAELPEGVAKLNVEENLGIADAINLDGGSASAFAIPGFSLTEASPVGSFFCAR</sequence>